<protein>
    <submittedName>
        <fullName evidence="1">Uncharacterized protein</fullName>
    </submittedName>
</protein>
<dbReference type="Proteomes" id="UP000182719">
    <property type="component" value="Unassembled WGS sequence"/>
</dbReference>
<organism evidence="1 2">
    <name type="scientific">Stigmatella aurantiaca</name>
    <dbReference type="NCBI Taxonomy" id="41"/>
    <lineage>
        <taxon>Bacteria</taxon>
        <taxon>Pseudomonadati</taxon>
        <taxon>Myxococcota</taxon>
        <taxon>Myxococcia</taxon>
        <taxon>Myxococcales</taxon>
        <taxon>Cystobacterineae</taxon>
        <taxon>Archangiaceae</taxon>
        <taxon>Stigmatella</taxon>
    </lineage>
</organism>
<evidence type="ECO:0000313" key="2">
    <source>
        <dbReference type="Proteomes" id="UP000182719"/>
    </source>
</evidence>
<dbReference type="AlphaFoldDB" id="A0A1H7L4K7"/>
<name>A0A1H7L4K7_STIAU</name>
<proteinExistence type="predicted"/>
<dbReference type="OrthoDB" id="5501775at2"/>
<accession>A0A1H7L4K7</accession>
<gene>
    <name evidence="1" type="ORF">SAMN05444354_103121</name>
</gene>
<evidence type="ECO:0000313" key="1">
    <source>
        <dbReference type="EMBL" id="SEK93942.1"/>
    </source>
</evidence>
<keyword evidence="2" id="KW-1185">Reference proteome</keyword>
<dbReference type="RefSeq" id="WP_075005744.1">
    <property type="nucleotide sequence ID" value="NZ_FOAP01000003.1"/>
</dbReference>
<dbReference type="EMBL" id="FOAP01000003">
    <property type="protein sequence ID" value="SEK93942.1"/>
    <property type="molecule type" value="Genomic_DNA"/>
</dbReference>
<sequence>MRFAFCVEDDTDEDVFRALLSRVFQSEVVPSETQYRFARGGWTSALRLAPIIARAAHREGLDGALFAIDNDGAGPTHLASHGEVLKGCRFCELRAAARIHEPLSWPRPELPALKYLFAVPVQALETWLLLARGHDFKGKGETLGSDPSGRVQLKQLLYGVERPDRATMRQAALPLAESVNVEALASKSPSFAAFLSQLR</sequence>
<reference evidence="2" key="1">
    <citation type="submission" date="2016-10" db="EMBL/GenBank/DDBJ databases">
        <authorList>
            <person name="Varghese N."/>
            <person name="Submissions S."/>
        </authorList>
    </citation>
    <scope>NUCLEOTIDE SEQUENCE [LARGE SCALE GENOMIC DNA]</scope>
    <source>
        <strain evidence="2">DSM 17044</strain>
    </source>
</reference>